<evidence type="ECO:0000313" key="1">
    <source>
        <dbReference type="EMBL" id="KAH7979849.1"/>
    </source>
</evidence>
<comment type="caution">
    <text evidence="1">The sequence shown here is derived from an EMBL/GenBank/DDBJ whole genome shotgun (WGS) entry which is preliminary data.</text>
</comment>
<dbReference type="EMBL" id="CM023470">
    <property type="protein sequence ID" value="KAH7979849.1"/>
    <property type="molecule type" value="Genomic_DNA"/>
</dbReference>
<keyword evidence="2" id="KW-1185">Reference proteome</keyword>
<accession>A0ACB8DZ77</accession>
<sequence length="542" mass="61633">MACGGVQMLDAVELLLSSETLDPRINRARRDAACGPTPFQVFRLSQRPTWKRSSSAVDDADGPEATAIGRRGKYAAYLVGNCPSLCLSVQQLISDLRYHRSIPSRRWVNPDTSYLASTANGYFLFAQLPIWNEFLSVINVKLREVSPGQVALACLRGRLAFVASNMQRRHSFGLIHWLLMEYCGIKFVELCESNTFQSNFLFLDDFWLSCNLWHVKLCSYLLDDYLPKGLVDALRSAVTTLDTLEIMSARFLSVRSCERLREYAAYLVGSCSSLCLPVNQPFSNLRYPRSIPSHRRVNYNWRTASEANACFLLAELTLLVNFVVNKFLWVNFEIQAVGAGRLALARLHGRVVLVSSNMQRRHSFVRVRPMVLELRSVKFLELCEPRISQNHFLFRGGLRVSRHMWYVKLCHYLLEDYSNKCLIEAPHSPVTTLDTLESVSVRFSSVGVQVLREIPGNCEALRAPVLLENCIDVPATEELRRADAQQSVQRQIHVHELFATIVVEELVVHEQWAPGGYRPHHDFEALFAASPTSARCSRRFEI</sequence>
<dbReference type="Proteomes" id="UP000821865">
    <property type="component" value="Chromosome 1"/>
</dbReference>
<name>A0ACB8DZ77_DERSI</name>
<gene>
    <name evidence="1" type="ORF">HPB49_011582</name>
</gene>
<evidence type="ECO:0000313" key="2">
    <source>
        <dbReference type="Proteomes" id="UP000821865"/>
    </source>
</evidence>
<organism evidence="1 2">
    <name type="scientific">Dermacentor silvarum</name>
    <name type="common">Tick</name>
    <dbReference type="NCBI Taxonomy" id="543639"/>
    <lineage>
        <taxon>Eukaryota</taxon>
        <taxon>Metazoa</taxon>
        <taxon>Ecdysozoa</taxon>
        <taxon>Arthropoda</taxon>
        <taxon>Chelicerata</taxon>
        <taxon>Arachnida</taxon>
        <taxon>Acari</taxon>
        <taxon>Parasitiformes</taxon>
        <taxon>Ixodida</taxon>
        <taxon>Ixodoidea</taxon>
        <taxon>Ixodidae</taxon>
        <taxon>Rhipicephalinae</taxon>
        <taxon>Dermacentor</taxon>
    </lineage>
</organism>
<proteinExistence type="predicted"/>
<reference evidence="1" key="1">
    <citation type="submission" date="2020-05" db="EMBL/GenBank/DDBJ databases">
        <title>Large-scale comparative analyses of tick genomes elucidate their genetic diversity and vector capacities.</title>
        <authorList>
            <person name="Jia N."/>
            <person name="Wang J."/>
            <person name="Shi W."/>
            <person name="Du L."/>
            <person name="Sun Y."/>
            <person name="Zhan W."/>
            <person name="Jiang J."/>
            <person name="Wang Q."/>
            <person name="Zhang B."/>
            <person name="Ji P."/>
            <person name="Sakyi L.B."/>
            <person name="Cui X."/>
            <person name="Yuan T."/>
            <person name="Jiang B."/>
            <person name="Yang W."/>
            <person name="Lam T.T.-Y."/>
            <person name="Chang Q."/>
            <person name="Ding S."/>
            <person name="Wang X."/>
            <person name="Zhu J."/>
            <person name="Ruan X."/>
            <person name="Zhao L."/>
            <person name="Wei J."/>
            <person name="Que T."/>
            <person name="Du C."/>
            <person name="Cheng J."/>
            <person name="Dai P."/>
            <person name="Han X."/>
            <person name="Huang E."/>
            <person name="Gao Y."/>
            <person name="Liu J."/>
            <person name="Shao H."/>
            <person name="Ye R."/>
            <person name="Li L."/>
            <person name="Wei W."/>
            <person name="Wang X."/>
            <person name="Wang C."/>
            <person name="Yang T."/>
            <person name="Huo Q."/>
            <person name="Li W."/>
            <person name="Guo W."/>
            <person name="Chen H."/>
            <person name="Zhou L."/>
            <person name="Ni X."/>
            <person name="Tian J."/>
            <person name="Zhou Y."/>
            <person name="Sheng Y."/>
            <person name="Liu T."/>
            <person name="Pan Y."/>
            <person name="Xia L."/>
            <person name="Li J."/>
            <person name="Zhao F."/>
            <person name="Cao W."/>
        </authorList>
    </citation>
    <scope>NUCLEOTIDE SEQUENCE</scope>
    <source>
        <strain evidence="1">Dsil-2018</strain>
    </source>
</reference>
<protein>
    <submittedName>
        <fullName evidence="1">Uncharacterized protein</fullName>
    </submittedName>
</protein>